<dbReference type="AlphaFoldDB" id="A0A849L4E5"/>
<evidence type="ECO:0000256" key="5">
    <source>
        <dbReference type="ARBA" id="ARBA00023049"/>
    </source>
</evidence>
<dbReference type="Proteomes" id="UP000572377">
    <property type="component" value="Unassembled WGS sequence"/>
</dbReference>
<evidence type="ECO:0000256" key="3">
    <source>
        <dbReference type="ARBA" id="ARBA00022801"/>
    </source>
</evidence>
<evidence type="ECO:0000259" key="8">
    <source>
        <dbReference type="Pfam" id="PF01435"/>
    </source>
</evidence>
<dbReference type="GO" id="GO:0051603">
    <property type="term" value="P:proteolysis involved in protein catabolic process"/>
    <property type="evidence" value="ECO:0007669"/>
    <property type="project" value="TreeGrafter"/>
</dbReference>
<keyword evidence="1 6" id="KW-0645">Protease</keyword>
<evidence type="ECO:0000313" key="9">
    <source>
        <dbReference type="EMBL" id="NNU81226.1"/>
    </source>
</evidence>
<comment type="similarity">
    <text evidence="6">Belongs to the peptidase M48 family.</text>
</comment>
<evidence type="ECO:0000256" key="6">
    <source>
        <dbReference type="RuleBase" id="RU003983"/>
    </source>
</evidence>
<comment type="cofactor">
    <cofactor evidence="6">
        <name>Zn(2+)</name>
        <dbReference type="ChEBI" id="CHEBI:29105"/>
    </cofactor>
    <text evidence="6">Binds 1 zinc ion per subunit.</text>
</comment>
<dbReference type="GO" id="GO:0004222">
    <property type="term" value="F:metalloendopeptidase activity"/>
    <property type="evidence" value="ECO:0007669"/>
    <property type="project" value="InterPro"/>
</dbReference>
<sequence length="233" mass="25100">MIRRLAILLAAFSLSGCVVATAPMPQRQPGFPVMPAATSSSMERFRVVVNRVEPVAEEACRTRRPDLNCDFLIVVEEDPRLAPNAFHTRDRSGRPVIGFTRSLIADARNPDELAFILGHEAAHHIRDHIPRAQSSATTGAALSGLLAAVLGASAEGVQQAANLGGFVNARRFSTDFELEADRLGTRIAARAGYDPVLGAAYFTRIPDPGNGFLASHPPNARRIETVREVAGRL</sequence>
<dbReference type="Pfam" id="PF01435">
    <property type="entry name" value="Peptidase_M48"/>
    <property type="match status" value="1"/>
</dbReference>
<dbReference type="GO" id="GO:0016020">
    <property type="term" value="C:membrane"/>
    <property type="evidence" value="ECO:0007669"/>
    <property type="project" value="TreeGrafter"/>
</dbReference>
<evidence type="ECO:0000313" key="10">
    <source>
        <dbReference type="Proteomes" id="UP000572377"/>
    </source>
</evidence>
<keyword evidence="4 6" id="KW-0862">Zinc</keyword>
<dbReference type="InterPro" id="IPR051156">
    <property type="entry name" value="Mito/Outer_Membr_Metalloprot"/>
</dbReference>
<evidence type="ECO:0000256" key="4">
    <source>
        <dbReference type="ARBA" id="ARBA00022833"/>
    </source>
</evidence>
<dbReference type="RefSeq" id="WP_171325993.1">
    <property type="nucleotide sequence ID" value="NZ_JABFBC010000002.1"/>
</dbReference>
<keyword evidence="10" id="KW-1185">Reference proteome</keyword>
<keyword evidence="2" id="KW-0479">Metal-binding</keyword>
<protein>
    <submittedName>
        <fullName evidence="9">M48 family metalloprotease</fullName>
    </submittedName>
</protein>
<dbReference type="Gene3D" id="3.30.2010.10">
    <property type="entry name" value="Metalloproteases ('zincins'), catalytic domain"/>
    <property type="match status" value="1"/>
</dbReference>
<accession>A0A849L4E5</accession>
<keyword evidence="3 6" id="KW-0378">Hydrolase</keyword>
<name>A0A849L4E5_9RHOB</name>
<dbReference type="InterPro" id="IPR001915">
    <property type="entry name" value="Peptidase_M48"/>
</dbReference>
<keyword evidence="5 6" id="KW-0482">Metalloprotease</keyword>
<comment type="caution">
    <text evidence="9">The sequence shown here is derived from an EMBL/GenBank/DDBJ whole genome shotgun (WGS) entry which is preliminary data.</text>
</comment>
<gene>
    <name evidence="9" type="ORF">HMH01_12345</name>
</gene>
<evidence type="ECO:0000256" key="7">
    <source>
        <dbReference type="SAM" id="SignalP"/>
    </source>
</evidence>
<dbReference type="PANTHER" id="PTHR22726:SF1">
    <property type="entry name" value="METALLOENDOPEPTIDASE OMA1, MITOCHONDRIAL"/>
    <property type="match status" value="1"/>
</dbReference>
<evidence type="ECO:0000256" key="2">
    <source>
        <dbReference type="ARBA" id="ARBA00022723"/>
    </source>
</evidence>
<proteinExistence type="inferred from homology"/>
<dbReference type="PROSITE" id="PS51257">
    <property type="entry name" value="PROKAR_LIPOPROTEIN"/>
    <property type="match status" value="1"/>
</dbReference>
<evidence type="ECO:0000256" key="1">
    <source>
        <dbReference type="ARBA" id="ARBA00022670"/>
    </source>
</evidence>
<dbReference type="CDD" id="cd07324">
    <property type="entry name" value="M48C_Oma1-like"/>
    <property type="match status" value="1"/>
</dbReference>
<dbReference type="EMBL" id="JABFBC010000002">
    <property type="protein sequence ID" value="NNU81226.1"/>
    <property type="molecule type" value="Genomic_DNA"/>
</dbReference>
<reference evidence="9 10" key="1">
    <citation type="submission" date="2020-05" db="EMBL/GenBank/DDBJ databases">
        <title>Gimesia benthica sp. nov., a novel planctomycete isolated from a deep-sea water sample of the Northwest Indian Ocean.</title>
        <authorList>
            <person name="Wang J."/>
            <person name="Ruan C."/>
            <person name="Song L."/>
            <person name="Zhu Y."/>
            <person name="Li A."/>
            <person name="Zheng X."/>
            <person name="Wang L."/>
            <person name="Lu Z."/>
            <person name="Huang Y."/>
            <person name="Du W."/>
            <person name="Zhou Y."/>
            <person name="Huang L."/>
            <person name="Dai X."/>
        </authorList>
    </citation>
    <scope>NUCLEOTIDE SEQUENCE [LARGE SCALE GENOMIC DNA]</scope>
    <source>
        <strain evidence="9 10">YYQ-30</strain>
    </source>
</reference>
<feature type="domain" description="Peptidase M48" evidence="8">
    <location>
        <begin position="72"/>
        <end position="229"/>
    </location>
</feature>
<organism evidence="9 10">
    <name type="scientific">Halovulum dunhuangense</name>
    <dbReference type="NCBI Taxonomy" id="1505036"/>
    <lineage>
        <taxon>Bacteria</taxon>
        <taxon>Pseudomonadati</taxon>
        <taxon>Pseudomonadota</taxon>
        <taxon>Alphaproteobacteria</taxon>
        <taxon>Rhodobacterales</taxon>
        <taxon>Paracoccaceae</taxon>
        <taxon>Halovulum</taxon>
    </lineage>
</organism>
<dbReference type="PANTHER" id="PTHR22726">
    <property type="entry name" value="METALLOENDOPEPTIDASE OMA1"/>
    <property type="match status" value="1"/>
</dbReference>
<feature type="chain" id="PRO_5032575108" evidence="7">
    <location>
        <begin position="21"/>
        <end position="233"/>
    </location>
</feature>
<feature type="signal peptide" evidence="7">
    <location>
        <begin position="1"/>
        <end position="20"/>
    </location>
</feature>
<keyword evidence="7" id="KW-0732">Signal</keyword>
<dbReference type="GO" id="GO:0046872">
    <property type="term" value="F:metal ion binding"/>
    <property type="evidence" value="ECO:0007669"/>
    <property type="project" value="UniProtKB-KW"/>
</dbReference>